<comment type="function">
    <text evidence="10">Catalyzes the reversible formation of acyl-phosphate (acyl-PO(4)) from acyl-[acyl-carrier-protein] (acyl-ACP). This enzyme utilizes acyl-ACP as fatty acyl donor, but not acyl-CoA.</text>
</comment>
<dbReference type="EMBL" id="JAATVY010000001">
    <property type="protein sequence ID" value="NJC68166.1"/>
    <property type="molecule type" value="Genomic_DNA"/>
</dbReference>
<gene>
    <name evidence="10" type="primary">plsX</name>
    <name evidence="11" type="ORF">HC031_00315</name>
</gene>
<evidence type="ECO:0000256" key="4">
    <source>
        <dbReference type="ARBA" id="ARBA00022679"/>
    </source>
</evidence>
<accession>A0ABX0XQB4</accession>
<dbReference type="PANTHER" id="PTHR30100">
    <property type="entry name" value="FATTY ACID/PHOSPHOLIPID SYNTHESIS PROTEIN PLSX"/>
    <property type="match status" value="1"/>
</dbReference>
<proteinExistence type="inferred from homology"/>
<evidence type="ECO:0000256" key="9">
    <source>
        <dbReference type="ARBA" id="ARBA00046608"/>
    </source>
</evidence>
<evidence type="ECO:0000256" key="2">
    <source>
        <dbReference type="ARBA" id="ARBA00022490"/>
    </source>
</evidence>
<protein>
    <recommendedName>
        <fullName evidence="8 10">Phosphate acyltransferase</fullName>
        <ecNumber evidence="8 10">2.3.1.274</ecNumber>
    </recommendedName>
    <alternativeName>
        <fullName evidence="10">Acyl-ACP phosphotransacylase</fullName>
    </alternativeName>
    <alternativeName>
        <fullName evidence="10">Acyl-[acyl-carrier-protein]--phosphate acyltransferase</fullName>
    </alternativeName>
    <alternativeName>
        <fullName evidence="10">Phosphate-acyl-ACP acyltransferase</fullName>
    </alternativeName>
</protein>
<keyword evidence="4 10" id="KW-0808">Transferase</keyword>
<comment type="caution">
    <text evidence="11">The sequence shown here is derived from an EMBL/GenBank/DDBJ whole genome shotgun (WGS) entry which is preliminary data.</text>
</comment>
<sequence>MEGPRRPAPAAGVARIAVDLLGGDHAPAVVVDGALRACSADAQLHLLLVGPHAVAEEIIAMLPDADRDRVAVHPVDGVVGMADPPMRAVRADTSVRAATGALADGRVDAVVSAGHSGAAVTAAVHALGRLRGIRRPALAATLPGVSGPVVLLDVGATTEAHAKVLAQHAALGVAYAQALYGIAAPRVGLLSTGTEPDRGDRARRAAADLLAAPDALSGDAVYVGLVEGYDVPLGGPADVVVTDGFTGNVLLKGVEGAYALAGGAPPPTVARAAALLGVPGTVVVCHGRATGADVASGIALAARLHRTGAADRVARSVSSATAATLGEVTT</sequence>
<dbReference type="HAMAP" id="MF_00019">
    <property type="entry name" value="PlsX"/>
    <property type="match status" value="1"/>
</dbReference>
<evidence type="ECO:0000256" key="7">
    <source>
        <dbReference type="ARBA" id="ARBA00023264"/>
    </source>
</evidence>
<comment type="subcellular location">
    <subcellularLocation>
        <location evidence="10">Cytoplasm</location>
    </subcellularLocation>
    <text evidence="10">Associated with the membrane possibly through PlsY.</text>
</comment>
<evidence type="ECO:0000256" key="3">
    <source>
        <dbReference type="ARBA" id="ARBA00022516"/>
    </source>
</evidence>
<keyword evidence="12" id="KW-1185">Reference proteome</keyword>
<evidence type="ECO:0000256" key="5">
    <source>
        <dbReference type="ARBA" id="ARBA00023098"/>
    </source>
</evidence>
<organism evidence="11 12">
    <name type="scientific">Planosporangium thailandense</name>
    <dbReference type="NCBI Taxonomy" id="765197"/>
    <lineage>
        <taxon>Bacteria</taxon>
        <taxon>Bacillati</taxon>
        <taxon>Actinomycetota</taxon>
        <taxon>Actinomycetes</taxon>
        <taxon>Micromonosporales</taxon>
        <taxon>Micromonosporaceae</taxon>
        <taxon>Planosporangium</taxon>
    </lineage>
</organism>
<comment type="similarity">
    <text evidence="10">Belongs to the PlsX family.</text>
</comment>
<comment type="catalytic activity">
    <reaction evidence="1 10">
        <text>a fatty acyl-[ACP] + phosphate = an acyl phosphate + holo-[ACP]</text>
        <dbReference type="Rhea" id="RHEA:42292"/>
        <dbReference type="Rhea" id="RHEA-COMP:9685"/>
        <dbReference type="Rhea" id="RHEA-COMP:14125"/>
        <dbReference type="ChEBI" id="CHEBI:43474"/>
        <dbReference type="ChEBI" id="CHEBI:59918"/>
        <dbReference type="ChEBI" id="CHEBI:64479"/>
        <dbReference type="ChEBI" id="CHEBI:138651"/>
        <dbReference type="EC" id="2.3.1.274"/>
    </reaction>
</comment>
<evidence type="ECO:0000313" key="12">
    <source>
        <dbReference type="Proteomes" id="UP000722989"/>
    </source>
</evidence>
<dbReference type="Gene3D" id="3.40.718.10">
    <property type="entry name" value="Isopropylmalate Dehydrogenase"/>
    <property type="match status" value="2"/>
</dbReference>
<keyword evidence="5 10" id="KW-0443">Lipid metabolism</keyword>
<dbReference type="PIRSF" id="PIRSF002465">
    <property type="entry name" value="Phsphlp_syn_PlsX"/>
    <property type="match status" value="1"/>
</dbReference>
<dbReference type="PANTHER" id="PTHR30100:SF1">
    <property type="entry name" value="PHOSPHATE ACYLTRANSFERASE"/>
    <property type="match status" value="1"/>
</dbReference>
<keyword evidence="2 10" id="KW-0963">Cytoplasm</keyword>
<comment type="subunit">
    <text evidence="9 10">Homodimer. Probably interacts with PlsY.</text>
</comment>
<reference evidence="11 12" key="1">
    <citation type="submission" date="2020-03" db="EMBL/GenBank/DDBJ databases">
        <title>WGS of the type strain of Planosporangium spp.</title>
        <authorList>
            <person name="Thawai C."/>
        </authorList>
    </citation>
    <scope>NUCLEOTIDE SEQUENCE [LARGE SCALE GENOMIC DNA]</scope>
    <source>
        <strain evidence="11 12">TBRC 5610</strain>
    </source>
</reference>
<evidence type="ECO:0000256" key="1">
    <source>
        <dbReference type="ARBA" id="ARBA00001232"/>
    </source>
</evidence>
<comment type="pathway">
    <text evidence="10">Lipid metabolism; phospholipid metabolism.</text>
</comment>
<dbReference type="RefSeq" id="WP_167923505.1">
    <property type="nucleotide sequence ID" value="NZ_JAATVY010000001.1"/>
</dbReference>
<dbReference type="Proteomes" id="UP000722989">
    <property type="component" value="Unassembled WGS sequence"/>
</dbReference>
<name>A0ABX0XQB4_9ACTN</name>
<evidence type="ECO:0000256" key="6">
    <source>
        <dbReference type="ARBA" id="ARBA00023209"/>
    </source>
</evidence>
<dbReference type="InterPro" id="IPR012281">
    <property type="entry name" value="Phospholipid_synth_PlsX-like"/>
</dbReference>
<dbReference type="SUPFAM" id="SSF53659">
    <property type="entry name" value="Isocitrate/Isopropylmalate dehydrogenase-like"/>
    <property type="match status" value="1"/>
</dbReference>
<keyword evidence="3 10" id="KW-0444">Lipid biosynthesis</keyword>
<dbReference type="Pfam" id="PF02504">
    <property type="entry name" value="FA_synthesis"/>
    <property type="match status" value="1"/>
</dbReference>
<keyword evidence="11" id="KW-0012">Acyltransferase</keyword>
<dbReference type="InterPro" id="IPR003664">
    <property type="entry name" value="FA_synthesis"/>
</dbReference>
<dbReference type="EC" id="2.3.1.274" evidence="8 10"/>
<evidence type="ECO:0000256" key="10">
    <source>
        <dbReference type="HAMAP-Rule" id="MF_00019"/>
    </source>
</evidence>
<dbReference type="GO" id="GO:0016746">
    <property type="term" value="F:acyltransferase activity"/>
    <property type="evidence" value="ECO:0007669"/>
    <property type="project" value="UniProtKB-KW"/>
</dbReference>
<evidence type="ECO:0000256" key="8">
    <source>
        <dbReference type="ARBA" id="ARBA00024069"/>
    </source>
</evidence>
<keyword evidence="7 10" id="KW-1208">Phospholipid metabolism</keyword>
<evidence type="ECO:0000313" key="11">
    <source>
        <dbReference type="EMBL" id="NJC68166.1"/>
    </source>
</evidence>
<keyword evidence="6 10" id="KW-0594">Phospholipid biosynthesis</keyword>